<evidence type="ECO:0000259" key="7">
    <source>
        <dbReference type="PROSITE" id="PS50262"/>
    </source>
</evidence>
<evidence type="ECO:0000256" key="3">
    <source>
        <dbReference type="ARBA" id="ARBA00022989"/>
    </source>
</evidence>
<feature type="transmembrane region" description="Helical" evidence="6">
    <location>
        <begin position="49"/>
        <end position="69"/>
    </location>
</feature>
<keyword evidence="3 6" id="KW-1133">Transmembrane helix</keyword>
<keyword evidence="9" id="KW-1185">Reference proteome</keyword>
<evidence type="ECO:0000256" key="6">
    <source>
        <dbReference type="SAM" id="Phobius"/>
    </source>
</evidence>
<feature type="domain" description="G-protein coupled receptors family 1 profile" evidence="7">
    <location>
        <begin position="29"/>
        <end position="236"/>
    </location>
</feature>
<dbReference type="GO" id="GO:0016020">
    <property type="term" value="C:membrane"/>
    <property type="evidence" value="ECO:0007669"/>
    <property type="project" value="UniProtKB-SubCell"/>
</dbReference>
<feature type="transmembrane region" description="Helical" evidence="6">
    <location>
        <begin position="16"/>
        <end position="37"/>
    </location>
</feature>
<evidence type="ECO:0000256" key="5">
    <source>
        <dbReference type="SAM" id="Coils"/>
    </source>
</evidence>
<proteinExistence type="predicted"/>
<dbReference type="InterPro" id="IPR017452">
    <property type="entry name" value="GPCR_Rhodpsn_7TM"/>
</dbReference>
<keyword evidence="2 6" id="KW-0812">Transmembrane</keyword>
<organism evidence="8 9">
    <name type="scientific">Rotaria sordida</name>
    <dbReference type="NCBI Taxonomy" id="392033"/>
    <lineage>
        <taxon>Eukaryota</taxon>
        <taxon>Metazoa</taxon>
        <taxon>Spiralia</taxon>
        <taxon>Gnathifera</taxon>
        <taxon>Rotifera</taxon>
        <taxon>Eurotatoria</taxon>
        <taxon>Bdelloidea</taxon>
        <taxon>Philodinida</taxon>
        <taxon>Philodinidae</taxon>
        <taxon>Rotaria</taxon>
    </lineage>
</organism>
<dbReference type="Gene3D" id="1.20.1070.10">
    <property type="entry name" value="Rhodopsin 7-helix transmembrane proteins"/>
    <property type="match status" value="1"/>
</dbReference>
<evidence type="ECO:0000313" key="9">
    <source>
        <dbReference type="Proteomes" id="UP000663870"/>
    </source>
</evidence>
<keyword evidence="4 6" id="KW-0472">Membrane</keyword>
<reference evidence="8" key="1">
    <citation type="submission" date="2021-02" db="EMBL/GenBank/DDBJ databases">
        <authorList>
            <person name="Nowell W R."/>
        </authorList>
    </citation>
    <scope>NUCLEOTIDE SEQUENCE</scope>
</reference>
<evidence type="ECO:0000313" key="8">
    <source>
        <dbReference type="EMBL" id="CAF1363751.1"/>
    </source>
</evidence>
<feature type="transmembrane region" description="Helical" evidence="6">
    <location>
        <begin position="89"/>
        <end position="110"/>
    </location>
</feature>
<feature type="transmembrane region" description="Helical" evidence="6">
    <location>
        <begin position="131"/>
        <end position="150"/>
    </location>
</feature>
<name>A0A815IC23_9BILA</name>
<evidence type="ECO:0000256" key="1">
    <source>
        <dbReference type="ARBA" id="ARBA00004370"/>
    </source>
</evidence>
<evidence type="ECO:0000256" key="4">
    <source>
        <dbReference type="ARBA" id="ARBA00023136"/>
    </source>
</evidence>
<accession>A0A815IC23</accession>
<sequence>MSTKDTLNFISQQIHIYYGLSIVILGVIGGIFNIIIFTTLKIFRETTCAFYLIIVSIVNIGQLLIALFVRVLSEGFKTDIRSISWVCKVQIAMAGWCNAILFTGLCLATIDQYLSMSKYRHFSNLRSAQRNILLTCIFWSIYCILFLIYWDTTFGTCTVINSRFAIYVTRFQYPILFGFFPLTTMITFSLLAFYSARTLVSRQVNIVRLSRDRQLTAMALIHVLFVVITTLPHVIYFTYSLNQVSKDPEQIARNNLIFSITVLIDYSSYATCRKVKGVSKCEGCSKTFCYNHFVDHRQQLNKQLDEVEVTRDLFRQTLSEQASESQNDILLQQINDWERNSIDKIRQTADEARKLLLKYTAKHITGIEIELNKLTDQLRQNRQDNDFVETDLYRWKNQLIQLTDELNKLSKMTIRQSSRSLINKIYVDIST</sequence>
<dbReference type="AlphaFoldDB" id="A0A815IC23"/>
<comment type="caution">
    <text evidence="8">The sequence shown here is derived from an EMBL/GenBank/DDBJ whole genome shotgun (WGS) entry which is preliminary data.</text>
</comment>
<dbReference type="SUPFAM" id="SSF81321">
    <property type="entry name" value="Family A G protein-coupled receptor-like"/>
    <property type="match status" value="1"/>
</dbReference>
<feature type="transmembrane region" description="Helical" evidence="6">
    <location>
        <begin position="215"/>
        <end position="239"/>
    </location>
</feature>
<protein>
    <recommendedName>
        <fullName evidence="7">G-protein coupled receptors family 1 profile domain-containing protein</fullName>
    </recommendedName>
</protein>
<evidence type="ECO:0000256" key="2">
    <source>
        <dbReference type="ARBA" id="ARBA00022692"/>
    </source>
</evidence>
<comment type="subcellular location">
    <subcellularLocation>
        <location evidence="1">Membrane</location>
    </subcellularLocation>
</comment>
<feature type="non-terminal residue" evidence="8">
    <location>
        <position position="1"/>
    </location>
</feature>
<dbReference type="PROSITE" id="PS50262">
    <property type="entry name" value="G_PROTEIN_RECEP_F1_2"/>
    <property type="match status" value="1"/>
</dbReference>
<feature type="coiled-coil region" evidence="5">
    <location>
        <begin position="297"/>
        <end position="412"/>
    </location>
</feature>
<dbReference type="Proteomes" id="UP000663870">
    <property type="component" value="Unassembled WGS sequence"/>
</dbReference>
<dbReference type="EMBL" id="CAJNOL010001461">
    <property type="protein sequence ID" value="CAF1363751.1"/>
    <property type="molecule type" value="Genomic_DNA"/>
</dbReference>
<feature type="transmembrane region" description="Helical" evidence="6">
    <location>
        <begin position="170"/>
        <end position="194"/>
    </location>
</feature>
<keyword evidence="5" id="KW-0175">Coiled coil</keyword>
<gene>
    <name evidence="8" type="ORF">JXQ802_LOCUS32769</name>
</gene>